<reference evidence="10 11" key="1">
    <citation type="submission" date="2017-03" db="EMBL/GenBank/DDBJ databases">
        <title>Widespread Adenine N6-methylation of Active Genes in Fungi.</title>
        <authorList>
            <consortium name="DOE Joint Genome Institute"/>
            <person name="Mondo S.J."/>
            <person name="Dannebaum R.O."/>
            <person name="Kuo R.C."/>
            <person name="Louie K.B."/>
            <person name="Bewick A.J."/>
            <person name="Labutti K."/>
            <person name="Haridas S."/>
            <person name="Kuo A."/>
            <person name="Salamov A."/>
            <person name="Ahrendt S.R."/>
            <person name="Lau R."/>
            <person name="Bowen B.P."/>
            <person name="Lipzen A."/>
            <person name="Sullivan W."/>
            <person name="Andreopoulos W.B."/>
            <person name="Clum A."/>
            <person name="Lindquist E."/>
            <person name="Daum C."/>
            <person name="Northen T.R."/>
            <person name="Ramamoorthy G."/>
            <person name="Schmitz R.J."/>
            <person name="Gryganskyi A."/>
            <person name="Culley D."/>
            <person name="Magnuson J."/>
            <person name="James T.Y."/>
            <person name="O'Malley M.A."/>
            <person name="Stajich J.E."/>
            <person name="Spatafora J.W."/>
            <person name="Visel A."/>
            <person name="Grigoriev I.V."/>
        </authorList>
    </citation>
    <scope>NUCLEOTIDE SEQUENCE [LARGE SCALE GENOMIC DNA]</scope>
    <source>
        <strain evidence="10 11">NRRL Y-17943</strain>
    </source>
</reference>
<name>A0A1Y1USQ7_9TREE</name>
<comment type="catalytic activity">
    <reaction evidence="7">
        <text>L-threonyl-[protein] + ATP = O-phospho-L-threonyl-[protein] + ADP + H(+)</text>
        <dbReference type="Rhea" id="RHEA:46608"/>
        <dbReference type="Rhea" id="RHEA-COMP:11060"/>
        <dbReference type="Rhea" id="RHEA-COMP:11605"/>
        <dbReference type="ChEBI" id="CHEBI:15378"/>
        <dbReference type="ChEBI" id="CHEBI:30013"/>
        <dbReference type="ChEBI" id="CHEBI:30616"/>
        <dbReference type="ChEBI" id="CHEBI:61977"/>
        <dbReference type="ChEBI" id="CHEBI:456216"/>
        <dbReference type="EC" id="2.7.11.1"/>
    </reaction>
</comment>
<dbReference type="InterPro" id="IPR008271">
    <property type="entry name" value="Ser/Thr_kinase_AS"/>
</dbReference>
<dbReference type="GO" id="GO:0005524">
    <property type="term" value="F:ATP binding"/>
    <property type="evidence" value="ECO:0007669"/>
    <property type="project" value="UniProtKB-KW"/>
</dbReference>
<evidence type="ECO:0000313" key="10">
    <source>
        <dbReference type="EMBL" id="ORX41053.1"/>
    </source>
</evidence>
<sequence>MDHRPVLERTAIKAACHWLHSQMWTNWDEEEGSVLYKAVDRLGEGTFSSVFLARDLFHTKYDNEYWTGNKAQQVYTEYFGEDPTIRVALKKILVTSSPVRIENELSILESLRGSRNVSKLITAFRQDDQVIIVMSYHPCDDFRHFYRHMDVKHIRSYMRSLLRGLKEIHQRGIIHRDIKPANFLYDYATGQGAICDFGLAERYKPARRPTCQHSSASIRSSTSGKVRTAETPAVERAVYQARKRAKLGDGRVGFLGDDTRPSMKTNRAGTRGFRAPEVLLKCPDQSFAIDTWSAGIILLSILAQKFPIFNSTDDVEAMMEIAALFGRSALERCAMLHNRTLICNVPTLDADPQRTLKSIVLRLNPHLYTPPSSCPSSWEAEEHIRFIDHALRLLHGLLRLDCTSRFSASEALQHEFFSEEGEDMDQDFDDFEPVGIQDGKCGNLHGFVDGRRASYAVIASKS</sequence>
<evidence type="ECO:0000256" key="7">
    <source>
        <dbReference type="ARBA" id="ARBA00047899"/>
    </source>
</evidence>
<proteinExistence type="predicted"/>
<accession>A0A1Y1USQ7</accession>
<dbReference type="EMBL" id="NBSH01000001">
    <property type="protein sequence ID" value="ORX41053.1"/>
    <property type="molecule type" value="Genomic_DNA"/>
</dbReference>
<dbReference type="STRING" id="4999.A0A1Y1USQ7"/>
<dbReference type="PANTHER" id="PTHR24054">
    <property type="entry name" value="CASEIN KINASE II SUBUNIT ALPHA"/>
    <property type="match status" value="1"/>
</dbReference>
<dbReference type="SMART" id="SM00220">
    <property type="entry name" value="S_TKc"/>
    <property type="match status" value="1"/>
</dbReference>
<dbReference type="FunCoup" id="A0A1Y1USQ7">
    <property type="interactions" value="358"/>
</dbReference>
<dbReference type="PROSITE" id="PS50011">
    <property type="entry name" value="PROTEIN_KINASE_DOM"/>
    <property type="match status" value="1"/>
</dbReference>
<evidence type="ECO:0000256" key="6">
    <source>
        <dbReference type="ARBA" id="ARBA00022840"/>
    </source>
</evidence>
<dbReference type="PROSITE" id="PS00108">
    <property type="entry name" value="PROTEIN_KINASE_ST"/>
    <property type="match status" value="1"/>
</dbReference>
<keyword evidence="3" id="KW-0808">Transferase</keyword>
<dbReference type="GeneID" id="33556272"/>
<dbReference type="InterPro" id="IPR000719">
    <property type="entry name" value="Prot_kinase_dom"/>
</dbReference>
<dbReference type="GO" id="GO:0005634">
    <property type="term" value="C:nucleus"/>
    <property type="evidence" value="ECO:0007669"/>
    <property type="project" value="TreeGrafter"/>
</dbReference>
<evidence type="ECO:0000256" key="2">
    <source>
        <dbReference type="ARBA" id="ARBA00022527"/>
    </source>
</evidence>
<keyword evidence="4" id="KW-0547">Nucleotide-binding</keyword>
<dbReference type="GO" id="GO:0005829">
    <property type="term" value="C:cytosol"/>
    <property type="evidence" value="ECO:0007669"/>
    <property type="project" value="TreeGrafter"/>
</dbReference>
<dbReference type="GO" id="GO:0004674">
    <property type="term" value="F:protein serine/threonine kinase activity"/>
    <property type="evidence" value="ECO:0007669"/>
    <property type="project" value="UniProtKB-KW"/>
</dbReference>
<dbReference type="InterPro" id="IPR045216">
    <property type="entry name" value="CK2_alpha"/>
</dbReference>
<dbReference type="Pfam" id="PF00069">
    <property type="entry name" value="Pkinase"/>
    <property type="match status" value="2"/>
</dbReference>
<keyword evidence="2" id="KW-0723">Serine/threonine-protein kinase</keyword>
<evidence type="ECO:0000256" key="4">
    <source>
        <dbReference type="ARBA" id="ARBA00022741"/>
    </source>
</evidence>
<dbReference type="InterPro" id="IPR011009">
    <property type="entry name" value="Kinase-like_dom_sf"/>
</dbReference>
<organism evidence="10 11">
    <name type="scientific">Kockovaella imperatae</name>
    <dbReference type="NCBI Taxonomy" id="4999"/>
    <lineage>
        <taxon>Eukaryota</taxon>
        <taxon>Fungi</taxon>
        <taxon>Dikarya</taxon>
        <taxon>Basidiomycota</taxon>
        <taxon>Agaricomycotina</taxon>
        <taxon>Tremellomycetes</taxon>
        <taxon>Tremellales</taxon>
        <taxon>Cuniculitremaceae</taxon>
        <taxon>Kockovaella</taxon>
    </lineage>
</organism>
<dbReference type="PANTHER" id="PTHR24054:SF0">
    <property type="entry name" value="CASEIN KINASE II SUBUNIT ALPHA"/>
    <property type="match status" value="1"/>
</dbReference>
<dbReference type="GO" id="GO:0051726">
    <property type="term" value="P:regulation of cell cycle"/>
    <property type="evidence" value="ECO:0007669"/>
    <property type="project" value="TreeGrafter"/>
</dbReference>
<dbReference type="RefSeq" id="XP_021874732.1">
    <property type="nucleotide sequence ID" value="XM_022014464.1"/>
</dbReference>
<dbReference type="CDD" id="cd14019">
    <property type="entry name" value="STKc_Cdc7"/>
    <property type="match status" value="1"/>
</dbReference>
<dbReference type="InParanoid" id="A0A1Y1USQ7"/>
<evidence type="ECO:0000256" key="1">
    <source>
        <dbReference type="ARBA" id="ARBA00012513"/>
    </source>
</evidence>
<dbReference type="Gene3D" id="3.30.200.20">
    <property type="entry name" value="Phosphorylase Kinase, domain 1"/>
    <property type="match status" value="1"/>
</dbReference>
<feature type="domain" description="Protein kinase" evidence="9">
    <location>
        <begin position="36"/>
        <end position="417"/>
    </location>
</feature>
<gene>
    <name evidence="10" type="ORF">BD324DRAFT_613039</name>
</gene>
<dbReference type="Gene3D" id="1.10.510.10">
    <property type="entry name" value="Transferase(Phosphotransferase) domain 1"/>
    <property type="match status" value="1"/>
</dbReference>
<evidence type="ECO:0000256" key="5">
    <source>
        <dbReference type="ARBA" id="ARBA00022777"/>
    </source>
</evidence>
<evidence type="ECO:0000256" key="8">
    <source>
        <dbReference type="ARBA" id="ARBA00048679"/>
    </source>
</evidence>
<dbReference type="EC" id="2.7.11.1" evidence="1"/>
<dbReference type="Proteomes" id="UP000193218">
    <property type="component" value="Unassembled WGS sequence"/>
</dbReference>
<protein>
    <recommendedName>
        <fullName evidence="1">non-specific serine/threonine protein kinase</fullName>
        <ecNumber evidence="1">2.7.11.1</ecNumber>
    </recommendedName>
</protein>
<evidence type="ECO:0000256" key="3">
    <source>
        <dbReference type="ARBA" id="ARBA00022679"/>
    </source>
</evidence>
<evidence type="ECO:0000259" key="9">
    <source>
        <dbReference type="PROSITE" id="PS50011"/>
    </source>
</evidence>
<keyword evidence="11" id="KW-1185">Reference proteome</keyword>
<keyword evidence="6" id="KW-0067">ATP-binding</keyword>
<dbReference type="AlphaFoldDB" id="A0A1Y1USQ7"/>
<comment type="caution">
    <text evidence="10">The sequence shown here is derived from an EMBL/GenBank/DDBJ whole genome shotgun (WGS) entry which is preliminary data.</text>
</comment>
<dbReference type="GO" id="GO:0005956">
    <property type="term" value="C:protein kinase CK2 complex"/>
    <property type="evidence" value="ECO:0007669"/>
    <property type="project" value="TreeGrafter"/>
</dbReference>
<dbReference type="SUPFAM" id="SSF56112">
    <property type="entry name" value="Protein kinase-like (PK-like)"/>
    <property type="match status" value="1"/>
</dbReference>
<comment type="catalytic activity">
    <reaction evidence="8">
        <text>L-seryl-[protein] + ATP = O-phospho-L-seryl-[protein] + ADP + H(+)</text>
        <dbReference type="Rhea" id="RHEA:17989"/>
        <dbReference type="Rhea" id="RHEA-COMP:9863"/>
        <dbReference type="Rhea" id="RHEA-COMP:11604"/>
        <dbReference type="ChEBI" id="CHEBI:15378"/>
        <dbReference type="ChEBI" id="CHEBI:29999"/>
        <dbReference type="ChEBI" id="CHEBI:30616"/>
        <dbReference type="ChEBI" id="CHEBI:83421"/>
        <dbReference type="ChEBI" id="CHEBI:456216"/>
        <dbReference type="EC" id="2.7.11.1"/>
    </reaction>
</comment>
<evidence type="ECO:0000313" key="11">
    <source>
        <dbReference type="Proteomes" id="UP000193218"/>
    </source>
</evidence>
<keyword evidence="5 10" id="KW-0418">Kinase</keyword>
<dbReference type="OrthoDB" id="10020333at2759"/>